<dbReference type="Pfam" id="PF00646">
    <property type="entry name" value="F-box"/>
    <property type="match status" value="1"/>
</dbReference>
<dbReference type="InterPro" id="IPR013187">
    <property type="entry name" value="F-box-assoc_dom_typ3"/>
</dbReference>
<dbReference type="AlphaFoldDB" id="A0AAV1R0C5"/>
<comment type="caution">
    <text evidence="2">The sequence shown here is derived from an EMBL/GenBank/DDBJ whole genome shotgun (WGS) entry which is preliminary data.</text>
</comment>
<evidence type="ECO:0000313" key="3">
    <source>
        <dbReference type="Proteomes" id="UP001314170"/>
    </source>
</evidence>
<dbReference type="PANTHER" id="PTHR31111">
    <property type="entry name" value="BNAA05G37150D PROTEIN-RELATED"/>
    <property type="match status" value="1"/>
</dbReference>
<dbReference type="Proteomes" id="UP001314170">
    <property type="component" value="Unassembled WGS sequence"/>
</dbReference>
<dbReference type="InterPro" id="IPR017451">
    <property type="entry name" value="F-box-assoc_interact_dom"/>
</dbReference>
<dbReference type="Pfam" id="PF08268">
    <property type="entry name" value="FBA_3"/>
    <property type="match status" value="1"/>
</dbReference>
<evidence type="ECO:0000259" key="1">
    <source>
        <dbReference type="SMART" id="SM00256"/>
    </source>
</evidence>
<dbReference type="InterPro" id="IPR001810">
    <property type="entry name" value="F-box_dom"/>
</dbReference>
<keyword evidence="3" id="KW-1185">Reference proteome</keyword>
<dbReference type="EMBL" id="CAWUPB010000851">
    <property type="protein sequence ID" value="CAK7326475.1"/>
    <property type="molecule type" value="Genomic_DNA"/>
</dbReference>
<dbReference type="NCBIfam" id="TIGR01640">
    <property type="entry name" value="F_box_assoc_1"/>
    <property type="match status" value="1"/>
</dbReference>
<proteinExistence type="predicted"/>
<dbReference type="Gene3D" id="1.20.1280.50">
    <property type="match status" value="1"/>
</dbReference>
<accession>A0AAV1R0C5</accession>
<dbReference type="SMART" id="SM00256">
    <property type="entry name" value="FBOX"/>
    <property type="match status" value="1"/>
</dbReference>
<reference evidence="2 3" key="1">
    <citation type="submission" date="2024-01" db="EMBL/GenBank/DDBJ databases">
        <authorList>
            <person name="Waweru B."/>
        </authorList>
    </citation>
    <scope>NUCLEOTIDE SEQUENCE [LARGE SCALE GENOMIC DNA]</scope>
</reference>
<gene>
    <name evidence="2" type="ORF">DCAF_LOCUS4176</name>
</gene>
<sequence length="423" mass="48755">MSKRIKASILIPGDIWFDVLARLPAKSLMRFKCVCKLWGSFIKDPFFIQLHRSHSKSRHGNTVISYTDLCSSTQYFYFANTEGNPDPCKGTLSMPEYRCISEIVNGLICLIGPHNVSICNLSTHEIMTLPDAIPERENFSRECHACFLFGSDSLAQIFKVLRVRTVVTRNRYGYKSSRKTCDIFRLGVTSSRTSWKRIKAHPHRFPSRMRPASGEYRLHADSVCANGVIYWLQHANWQGQFDIGAFDVSEEKFLSAIPVPEDGPSSHDVEYLLQIGGNLALVNQQPRSQSRSKIEMWLLEGYGQNKLWTKKEILLQQNHLWSRMLPIGNIHTGEILFIPEHFFSNSLKLTYYDQKTESYRENEKTVSTKEGIFSIITKQYCPNGAYFLKEEWTPYYQTGKGMKLIRFFTTDGLENILPLRKDN</sequence>
<protein>
    <recommendedName>
        <fullName evidence="1">F-box domain-containing protein</fullName>
    </recommendedName>
</protein>
<feature type="domain" description="F-box" evidence="1">
    <location>
        <begin position="11"/>
        <end position="50"/>
    </location>
</feature>
<dbReference type="SUPFAM" id="SSF81383">
    <property type="entry name" value="F-box domain"/>
    <property type="match status" value="1"/>
</dbReference>
<organism evidence="2 3">
    <name type="scientific">Dovyalis caffra</name>
    <dbReference type="NCBI Taxonomy" id="77055"/>
    <lineage>
        <taxon>Eukaryota</taxon>
        <taxon>Viridiplantae</taxon>
        <taxon>Streptophyta</taxon>
        <taxon>Embryophyta</taxon>
        <taxon>Tracheophyta</taxon>
        <taxon>Spermatophyta</taxon>
        <taxon>Magnoliopsida</taxon>
        <taxon>eudicotyledons</taxon>
        <taxon>Gunneridae</taxon>
        <taxon>Pentapetalae</taxon>
        <taxon>rosids</taxon>
        <taxon>fabids</taxon>
        <taxon>Malpighiales</taxon>
        <taxon>Salicaceae</taxon>
        <taxon>Flacourtieae</taxon>
        <taxon>Dovyalis</taxon>
    </lineage>
</organism>
<name>A0AAV1R0C5_9ROSI</name>
<evidence type="ECO:0000313" key="2">
    <source>
        <dbReference type="EMBL" id="CAK7326475.1"/>
    </source>
</evidence>
<dbReference type="PANTHER" id="PTHR31111:SF138">
    <property type="entry name" value="F-BOX ASSOCIATED DOMAIN-CONTAINING PROTEIN"/>
    <property type="match status" value="1"/>
</dbReference>
<dbReference type="CDD" id="cd22157">
    <property type="entry name" value="F-box_AtFBW1-like"/>
    <property type="match status" value="1"/>
</dbReference>
<dbReference type="InterPro" id="IPR036047">
    <property type="entry name" value="F-box-like_dom_sf"/>
</dbReference>